<proteinExistence type="predicted"/>
<dbReference type="SFLD" id="SFLDS00019">
    <property type="entry name" value="Glutathione_Transferase_(cytos"/>
    <property type="match status" value="1"/>
</dbReference>
<reference evidence="3 4" key="1">
    <citation type="submission" date="2020-04" db="EMBL/GenBank/DDBJ databases">
        <authorList>
            <person name="De Canck E."/>
        </authorList>
    </citation>
    <scope>NUCLEOTIDE SEQUENCE [LARGE SCALE GENOMIC DNA]</scope>
    <source>
        <strain evidence="3 4">LMG 24238</strain>
    </source>
</reference>
<keyword evidence="4" id="KW-1185">Reference proteome</keyword>
<dbReference type="InterPro" id="IPR040079">
    <property type="entry name" value="Glutathione_S-Trfase"/>
</dbReference>
<protein>
    <recommendedName>
        <fullName evidence="5">Glutathione S-transferase</fullName>
    </recommendedName>
</protein>
<dbReference type="PANTHER" id="PTHR44051:SF8">
    <property type="entry name" value="GLUTATHIONE S-TRANSFERASE GSTA"/>
    <property type="match status" value="1"/>
</dbReference>
<dbReference type="Proteomes" id="UP000494255">
    <property type="component" value="Unassembled WGS sequence"/>
</dbReference>
<dbReference type="InterPro" id="IPR036282">
    <property type="entry name" value="Glutathione-S-Trfase_C_sf"/>
</dbReference>
<dbReference type="EMBL" id="CADIKC010000001">
    <property type="protein sequence ID" value="CAB3650464.1"/>
    <property type="molecule type" value="Genomic_DNA"/>
</dbReference>
<evidence type="ECO:0008006" key="5">
    <source>
        <dbReference type="Google" id="ProtNLM"/>
    </source>
</evidence>
<accession>A0A6J5A205</accession>
<evidence type="ECO:0000259" key="1">
    <source>
        <dbReference type="PROSITE" id="PS50404"/>
    </source>
</evidence>
<dbReference type="SUPFAM" id="SSF52833">
    <property type="entry name" value="Thioredoxin-like"/>
    <property type="match status" value="1"/>
</dbReference>
<dbReference type="AlphaFoldDB" id="A0A6J5A205"/>
<dbReference type="Gene3D" id="1.20.1050.10">
    <property type="match status" value="1"/>
</dbReference>
<organism evidence="3 4">
    <name type="scientific">Paraburkholderia sediminicola</name>
    <dbReference type="NCBI Taxonomy" id="458836"/>
    <lineage>
        <taxon>Bacteria</taxon>
        <taxon>Pseudomonadati</taxon>
        <taxon>Pseudomonadota</taxon>
        <taxon>Betaproteobacteria</taxon>
        <taxon>Burkholderiales</taxon>
        <taxon>Burkholderiaceae</taxon>
        <taxon>Paraburkholderia</taxon>
    </lineage>
</organism>
<dbReference type="Pfam" id="PF00043">
    <property type="entry name" value="GST_C"/>
    <property type="match status" value="1"/>
</dbReference>
<feature type="domain" description="GST N-terminal" evidence="1">
    <location>
        <begin position="7"/>
        <end position="91"/>
    </location>
</feature>
<dbReference type="InterPro" id="IPR004045">
    <property type="entry name" value="Glutathione_S-Trfase_N"/>
</dbReference>
<dbReference type="PANTHER" id="PTHR44051">
    <property type="entry name" value="GLUTATHIONE S-TRANSFERASE-RELATED"/>
    <property type="match status" value="1"/>
</dbReference>
<evidence type="ECO:0000313" key="3">
    <source>
        <dbReference type="EMBL" id="CAB3650464.1"/>
    </source>
</evidence>
<dbReference type="Gene3D" id="3.40.30.10">
    <property type="entry name" value="Glutaredoxin"/>
    <property type="match status" value="1"/>
</dbReference>
<dbReference type="InterPro" id="IPR010987">
    <property type="entry name" value="Glutathione-S-Trfase_C-like"/>
</dbReference>
<dbReference type="SUPFAM" id="SSF47616">
    <property type="entry name" value="GST C-terminal domain-like"/>
    <property type="match status" value="1"/>
</dbReference>
<sequence>MKSIEERQMKIISGPLSMFGAKVEIAAHEKGIDFERVMAPFDQLRGYNPKHPDVLRVNPKRQVPVLIDGDLEIFDSTQIFEYLEDLKPNPALWPAHPKARAIARQLEHCSDEIYFPHIIRLMGLEDAPDDLAAQTARNEAFQYYRRMERVLANREFLAETYSYADIAFYMAQLFGARKGAPMTGETPNLLAWRERMTARPAVRKVAGAMAGYLASIGNAVPDFLQGLNRQPVEKPRAIQGVQR</sequence>
<dbReference type="PROSITE" id="PS50405">
    <property type="entry name" value="GST_CTER"/>
    <property type="match status" value="1"/>
</dbReference>
<dbReference type="InterPro" id="IPR004046">
    <property type="entry name" value="GST_C"/>
</dbReference>
<name>A0A6J5A205_9BURK</name>
<evidence type="ECO:0000313" key="4">
    <source>
        <dbReference type="Proteomes" id="UP000494255"/>
    </source>
</evidence>
<gene>
    <name evidence="3" type="ORF">LMG24238_01113</name>
</gene>
<dbReference type="CDD" id="cd00570">
    <property type="entry name" value="GST_N_family"/>
    <property type="match status" value="1"/>
</dbReference>
<dbReference type="InterPro" id="IPR036249">
    <property type="entry name" value="Thioredoxin-like_sf"/>
</dbReference>
<dbReference type="Pfam" id="PF13409">
    <property type="entry name" value="GST_N_2"/>
    <property type="match status" value="1"/>
</dbReference>
<dbReference type="SFLD" id="SFLDG00358">
    <property type="entry name" value="Main_(cytGST)"/>
    <property type="match status" value="1"/>
</dbReference>
<dbReference type="PROSITE" id="PS50404">
    <property type="entry name" value="GST_NTER"/>
    <property type="match status" value="1"/>
</dbReference>
<feature type="domain" description="GST C-terminal" evidence="2">
    <location>
        <begin position="96"/>
        <end position="223"/>
    </location>
</feature>
<evidence type="ECO:0000259" key="2">
    <source>
        <dbReference type="PROSITE" id="PS50405"/>
    </source>
</evidence>